<feature type="compositionally biased region" description="Polar residues" evidence="1">
    <location>
        <begin position="130"/>
        <end position="146"/>
    </location>
</feature>
<proteinExistence type="predicted"/>
<protein>
    <recommendedName>
        <fullName evidence="2">NVL2 nucleolin binding domain-containing protein</fullName>
    </recommendedName>
</protein>
<reference evidence="3" key="3">
    <citation type="submission" date="2025-09" db="UniProtKB">
        <authorList>
            <consortium name="Ensembl"/>
        </authorList>
    </citation>
    <scope>IDENTIFICATION</scope>
</reference>
<evidence type="ECO:0000313" key="4">
    <source>
        <dbReference type="Proteomes" id="UP000007875"/>
    </source>
</evidence>
<dbReference type="InParanoid" id="H2Z3Q9"/>
<dbReference type="AlphaFoldDB" id="H2Z3Q9"/>
<organism evidence="3 4">
    <name type="scientific">Ciona savignyi</name>
    <name type="common">Pacific transparent sea squirt</name>
    <dbReference type="NCBI Taxonomy" id="51511"/>
    <lineage>
        <taxon>Eukaryota</taxon>
        <taxon>Metazoa</taxon>
        <taxon>Chordata</taxon>
        <taxon>Tunicata</taxon>
        <taxon>Ascidiacea</taxon>
        <taxon>Phlebobranchia</taxon>
        <taxon>Cionidae</taxon>
        <taxon>Ciona</taxon>
    </lineage>
</organism>
<dbReference type="Gene3D" id="1.10.10.2010">
    <property type="match status" value="1"/>
</dbReference>
<feature type="region of interest" description="Disordered" evidence="1">
    <location>
        <begin position="95"/>
        <end position="161"/>
    </location>
</feature>
<dbReference type="HOGENOM" id="CLU_1647546_0_0_1"/>
<feature type="compositionally biased region" description="Basic residues" evidence="1">
    <location>
        <begin position="151"/>
        <end position="161"/>
    </location>
</feature>
<keyword evidence="4" id="KW-1185">Reference proteome</keyword>
<dbReference type="Ensembl" id="ENSCSAVT00000012363.1">
    <property type="protein sequence ID" value="ENSCSAVP00000012221.1"/>
    <property type="gene ID" value="ENSCSAVG00000007190.1"/>
</dbReference>
<sequence length="161" mass="18659">MSLSFDKALPRRIKMICETEEKPLDVDSIVDHLQRLYRNDYSRRKRNAFRKLVSKVHEDLLKGGDVKKEESYASSNEEEDLVEYQNTNMMNASLSTIYSNIDPPKCTQPPSSTPLPYEPEPVSGSERKTPNGQHNRSSNMDSNENFLQIKPKQRRKRSQVK</sequence>
<dbReference type="InterPro" id="IPR031996">
    <property type="entry name" value="NVL2_nucleolin-bd"/>
</dbReference>
<dbReference type="Pfam" id="PF16725">
    <property type="entry name" value="Nucleolin_bd"/>
    <property type="match status" value="1"/>
</dbReference>
<accession>H2Z3Q9</accession>
<evidence type="ECO:0000313" key="3">
    <source>
        <dbReference type="Ensembl" id="ENSCSAVP00000012221.1"/>
    </source>
</evidence>
<evidence type="ECO:0000259" key="2">
    <source>
        <dbReference type="Pfam" id="PF16725"/>
    </source>
</evidence>
<feature type="domain" description="NVL2 nucleolin binding" evidence="2">
    <location>
        <begin position="5"/>
        <end position="62"/>
    </location>
</feature>
<dbReference type="InterPro" id="IPR038100">
    <property type="entry name" value="NLV2_N_sf"/>
</dbReference>
<dbReference type="Proteomes" id="UP000007875">
    <property type="component" value="Unassembled WGS sequence"/>
</dbReference>
<name>H2Z3Q9_CIOSA</name>
<reference evidence="3" key="2">
    <citation type="submission" date="2025-08" db="UniProtKB">
        <authorList>
            <consortium name="Ensembl"/>
        </authorList>
    </citation>
    <scope>IDENTIFICATION</scope>
</reference>
<evidence type="ECO:0000256" key="1">
    <source>
        <dbReference type="SAM" id="MobiDB-lite"/>
    </source>
</evidence>
<reference evidence="4" key="1">
    <citation type="submission" date="2003-08" db="EMBL/GenBank/DDBJ databases">
        <authorList>
            <person name="Birren B."/>
            <person name="Nusbaum C."/>
            <person name="Abebe A."/>
            <person name="Abouelleil A."/>
            <person name="Adekoya E."/>
            <person name="Ait-zahra M."/>
            <person name="Allen N."/>
            <person name="Allen T."/>
            <person name="An P."/>
            <person name="Anderson M."/>
            <person name="Anderson S."/>
            <person name="Arachchi H."/>
            <person name="Armbruster J."/>
            <person name="Bachantsang P."/>
            <person name="Baldwin J."/>
            <person name="Barry A."/>
            <person name="Bayul T."/>
            <person name="Blitshsteyn B."/>
            <person name="Bloom T."/>
            <person name="Blye J."/>
            <person name="Boguslavskiy L."/>
            <person name="Borowsky M."/>
            <person name="Boukhgalter B."/>
            <person name="Brunache A."/>
            <person name="Butler J."/>
            <person name="Calixte N."/>
            <person name="Calvo S."/>
            <person name="Camarata J."/>
            <person name="Campo K."/>
            <person name="Chang J."/>
            <person name="Cheshatsang Y."/>
            <person name="Citroen M."/>
            <person name="Collymore A."/>
            <person name="Considine T."/>
            <person name="Cook A."/>
            <person name="Cooke P."/>
            <person name="Corum B."/>
            <person name="Cuomo C."/>
            <person name="David R."/>
            <person name="Dawoe T."/>
            <person name="Degray S."/>
            <person name="Dodge S."/>
            <person name="Dooley K."/>
            <person name="Dorje P."/>
            <person name="Dorjee K."/>
            <person name="Dorris L."/>
            <person name="Duffey N."/>
            <person name="Dupes A."/>
            <person name="Elkins T."/>
            <person name="Engels R."/>
            <person name="Erickson J."/>
            <person name="Farina A."/>
            <person name="Faro S."/>
            <person name="Ferreira P."/>
            <person name="Fischer H."/>
            <person name="Fitzgerald M."/>
            <person name="Foley K."/>
            <person name="Gage D."/>
            <person name="Galagan J."/>
            <person name="Gearin G."/>
            <person name="Gnerre S."/>
            <person name="Gnirke A."/>
            <person name="Goyette A."/>
            <person name="Graham J."/>
            <person name="Grandbois E."/>
            <person name="Gyaltsen K."/>
            <person name="Hafez N."/>
            <person name="Hagopian D."/>
            <person name="Hagos B."/>
            <person name="Hall J."/>
            <person name="Hatcher B."/>
            <person name="Heller A."/>
            <person name="Higgins H."/>
            <person name="Honan T."/>
            <person name="Horn A."/>
            <person name="Houde N."/>
            <person name="Hughes L."/>
            <person name="Hulme W."/>
            <person name="Husby E."/>
            <person name="Iliev I."/>
            <person name="Jaffe D."/>
            <person name="Jones C."/>
            <person name="Kamal M."/>
            <person name="Kamat A."/>
            <person name="Kamvysselis M."/>
            <person name="Karlsson E."/>
            <person name="Kells C."/>
            <person name="Kieu A."/>
            <person name="Kisner P."/>
            <person name="Kodira C."/>
            <person name="Kulbokas E."/>
            <person name="Labutti K."/>
            <person name="Lama D."/>
            <person name="Landers T."/>
            <person name="Leger J."/>
            <person name="Levine S."/>
            <person name="Lewis D."/>
            <person name="Lewis T."/>
            <person name="Lindblad-toh K."/>
            <person name="Liu X."/>
            <person name="Lokyitsang T."/>
            <person name="Lokyitsang Y."/>
            <person name="Lucien O."/>
            <person name="Lui A."/>
            <person name="Ma L.J."/>
            <person name="Mabbitt R."/>
            <person name="Macdonald J."/>
            <person name="Maclean C."/>
            <person name="Major J."/>
            <person name="Manning J."/>
            <person name="Marabella R."/>
            <person name="Maru K."/>
            <person name="Matthews C."/>
            <person name="Mauceli E."/>
            <person name="Mccarthy M."/>
            <person name="Mcdonough S."/>
            <person name="Mcghee T."/>
            <person name="Meldrim J."/>
            <person name="Meneus L."/>
            <person name="Mesirov J."/>
            <person name="Mihalev A."/>
            <person name="Mihova T."/>
            <person name="Mikkelsen T."/>
            <person name="Mlenga V."/>
            <person name="Moru K."/>
            <person name="Mozes J."/>
            <person name="Mulrain L."/>
            <person name="Munson G."/>
            <person name="Naylor J."/>
            <person name="Newes C."/>
            <person name="Nguyen C."/>
            <person name="Nguyen N."/>
            <person name="Nguyen T."/>
            <person name="Nicol R."/>
            <person name="Nielsen C."/>
            <person name="Nizzari M."/>
            <person name="Norbu C."/>
            <person name="Norbu N."/>
            <person name="O'donnell P."/>
            <person name="Okoawo O."/>
            <person name="O'leary S."/>
            <person name="Omotosho B."/>
            <person name="O'neill K."/>
            <person name="Osman S."/>
            <person name="Parker S."/>
            <person name="Perrin D."/>
            <person name="Phunkhang P."/>
            <person name="Piqani B."/>
            <person name="Purcell S."/>
            <person name="Rachupka T."/>
            <person name="Ramasamy U."/>
            <person name="Rameau R."/>
            <person name="Ray V."/>
            <person name="Raymond C."/>
            <person name="Retta R."/>
            <person name="Richardson S."/>
            <person name="Rise C."/>
            <person name="Rodriguez J."/>
            <person name="Rogers J."/>
            <person name="Rogov P."/>
            <person name="Rutman M."/>
            <person name="Schupbach R."/>
            <person name="Seaman C."/>
            <person name="Settipalli S."/>
            <person name="Sharpe T."/>
            <person name="Sheridan J."/>
            <person name="Sherpa N."/>
            <person name="Shi J."/>
            <person name="Smirnov S."/>
            <person name="Smith C."/>
            <person name="Sougnez C."/>
            <person name="Spencer B."/>
            <person name="Stalker J."/>
            <person name="Stange-thomann N."/>
            <person name="Stavropoulos S."/>
            <person name="Stetson K."/>
            <person name="Stone C."/>
            <person name="Stone S."/>
            <person name="Stubbs M."/>
            <person name="Talamas J."/>
            <person name="Tchuinga P."/>
            <person name="Tenzing P."/>
            <person name="Tesfaye S."/>
            <person name="Theodore J."/>
            <person name="Thoulutsang Y."/>
            <person name="Topham K."/>
            <person name="Towey S."/>
            <person name="Tsamla T."/>
            <person name="Tsomo N."/>
            <person name="Vallee D."/>
            <person name="Vassiliev H."/>
            <person name="Venkataraman V."/>
            <person name="Vinson J."/>
            <person name="Vo A."/>
            <person name="Wade C."/>
            <person name="Wang S."/>
            <person name="Wangchuk T."/>
            <person name="Wangdi T."/>
            <person name="Whittaker C."/>
            <person name="Wilkinson J."/>
            <person name="Wu Y."/>
            <person name="Wyman D."/>
            <person name="Yadav S."/>
            <person name="Yang S."/>
            <person name="Yang X."/>
            <person name="Yeager S."/>
            <person name="Yee E."/>
            <person name="Young G."/>
            <person name="Zainoun J."/>
            <person name="Zembeck L."/>
            <person name="Zimmer A."/>
            <person name="Zody M."/>
            <person name="Lander E."/>
        </authorList>
    </citation>
    <scope>NUCLEOTIDE SEQUENCE [LARGE SCALE GENOMIC DNA]</scope>
</reference>